<dbReference type="SUPFAM" id="SSF56784">
    <property type="entry name" value="HAD-like"/>
    <property type="match status" value="1"/>
</dbReference>
<keyword evidence="1" id="KW-0378">Hydrolase</keyword>
<dbReference type="Pfam" id="PF13242">
    <property type="entry name" value="Hydrolase_like"/>
    <property type="match status" value="1"/>
</dbReference>
<dbReference type="EMBL" id="JAVDRL010000007">
    <property type="protein sequence ID" value="MDR6532057.1"/>
    <property type="molecule type" value="Genomic_DNA"/>
</dbReference>
<dbReference type="PANTHER" id="PTHR19288">
    <property type="entry name" value="4-NITROPHENYLPHOSPHATASE-RELATED"/>
    <property type="match status" value="1"/>
</dbReference>
<reference evidence="1 2" key="1">
    <citation type="submission" date="2023-07" db="EMBL/GenBank/DDBJ databases">
        <title>Sorghum-associated microbial communities from plants grown in Nebraska, USA.</title>
        <authorList>
            <person name="Schachtman D."/>
        </authorList>
    </citation>
    <scope>NUCLEOTIDE SEQUENCE [LARGE SCALE GENOMIC DNA]</scope>
    <source>
        <strain evidence="1 2">DS2154</strain>
    </source>
</reference>
<dbReference type="InterPro" id="IPR036412">
    <property type="entry name" value="HAD-like_sf"/>
</dbReference>
<comment type="caution">
    <text evidence="1">The sequence shown here is derived from an EMBL/GenBank/DDBJ whole genome shotgun (WGS) entry which is preliminary data.</text>
</comment>
<dbReference type="RefSeq" id="WP_056761052.1">
    <property type="nucleotide sequence ID" value="NZ_JAVDRL010000007.1"/>
</dbReference>
<organism evidence="1 2">
    <name type="scientific">Caulobacter rhizosphaerae</name>
    <dbReference type="NCBI Taxonomy" id="2010972"/>
    <lineage>
        <taxon>Bacteria</taxon>
        <taxon>Pseudomonadati</taxon>
        <taxon>Pseudomonadota</taxon>
        <taxon>Alphaproteobacteria</taxon>
        <taxon>Caulobacterales</taxon>
        <taxon>Caulobacteraceae</taxon>
        <taxon>Caulobacter</taxon>
    </lineage>
</organism>
<dbReference type="Pfam" id="PF13344">
    <property type="entry name" value="Hydrolase_6"/>
    <property type="match status" value="1"/>
</dbReference>
<dbReference type="NCBIfam" id="TIGR01459">
    <property type="entry name" value="HAD-SF-IIA-hyp4"/>
    <property type="match status" value="1"/>
</dbReference>
<dbReference type="Gene3D" id="3.40.50.1000">
    <property type="entry name" value="HAD superfamily/HAD-like"/>
    <property type="match status" value="2"/>
</dbReference>
<sequence>MTDLPPGLSALADRYDVLLCDVWGVIHNGVESFPEACQALVEWRTRHGPVILISNSPRPSEHVVEQLDRLGVPREAWSAFVTSGDATRTLLAARAPGPAWIVGPDRDMPLYDGLGLETAGPEDAAFVAVTGMVDDENEVPDDYRDRLAIAAERGLTLICANPDRVVQRGSRLIYCGGSLADLYEVLGGEVLMAGKPYKAIYDLALAEAEALKGGPVDRTRVLCIGDGVITDVKGAHDQGLACLFIAKGIHGEHAVGPDGRLDPARVEGLLAAERVGATHAMADLVW</sequence>
<dbReference type="InterPro" id="IPR023214">
    <property type="entry name" value="HAD_sf"/>
</dbReference>
<dbReference type="GO" id="GO:0016787">
    <property type="term" value="F:hydrolase activity"/>
    <property type="evidence" value="ECO:0007669"/>
    <property type="project" value="UniProtKB-KW"/>
</dbReference>
<dbReference type="CDD" id="cd07525">
    <property type="entry name" value="HAD_like"/>
    <property type="match status" value="1"/>
</dbReference>
<proteinExistence type="predicted"/>
<dbReference type="Proteomes" id="UP001262754">
    <property type="component" value="Unassembled WGS sequence"/>
</dbReference>
<dbReference type="NCBIfam" id="TIGR01460">
    <property type="entry name" value="HAD-SF-IIA"/>
    <property type="match status" value="1"/>
</dbReference>
<dbReference type="PANTHER" id="PTHR19288:SF90">
    <property type="entry name" value="OS08G0542600 PROTEIN"/>
    <property type="match status" value="1"/>
</dbReference>
<name>A0ABU1N166_9CAUL</name>
<protein>
    <submittedName>
        <fullName evidence="1">HAD superfamily hydrolase (TIGR01459 family)</fullName>
    </submittedName>
</protein>
<keyword evidence="2" id="KW-1185">Reference proteome</keyword>
<gene>
    <name evidence="1" type="ORF">J2800_002810</name>
</gene>
<evidence type="ECO:0000313" key="2">
    <source>
        <dbReference type="Proteomes" id="UP001262754"/>
    </source>
</evidence>
<dbReference type="InterPro" id="IPR006357">
    <property type="entry name" value="HAD-SF_hydro_IIA"/>
</dbReference>
<accession>A0ABU1N166</accession>
<dbReference type="InterPro" id="IPR006356">
    <property type="entry name" value="HAD-SF_hydro_IIA_hyp3"/>
</dbReference>
<evidence type="ECO:0000313" key="1">
    <source>
        <dbReference type="EMBL" id="MDR6532057.1"/>
    </source>
</evidence>